<keyword evidence="3" id="KW-0274">FAD</keyword>
<evidence type="ECO:0000313" key="6">
    <source>
        <dbReference type="EMBL" id="WCR06011.1"/>
    </source>
</evidence>
<dbReference type="EMBL" id="CP067136">
    <property type="protein sequence ID" value="WCR06011.1"/>
    <property type="molecule type" value="Genomic_DNA"/>
</dbReference>
<keyword evidence="4" id="KW-0560">Oxidoreductase</keyword>
<dbReference type="InterPro" id="IPR051169">
    <property type="entry name" value="NADH-Q_oxidoreductase"/>
</dbReference>
<sequence length="358" mass="38783">MPSEQPPHLLLLGAGHANLLATRPLRAALPEARITLIDAAPHATYSGMFPGMIAGYYRADQPQVDLRRFADDHRITFRQGRITGIDPVRQRVQLLDGEEIPYDLAALNLGSHSAMPEIAGFAEHAVPIKPLDGFADRLARTPARAPAAIIGGGVAGAEIALALRQSRPVTLIEAGPRIAASLGARARGYLTATLSRAGVSLLTNARVARIEHDAVILTDGARIASRLTIGLAGARPHEWLARDLPVDQAGFVRIGPTLQVEGHATLLAAGDSAAMTHAPRPKVGVYAVRQGPVLAQNLIALHRGQTLTRYDPQRDYLKIISLGDGRALAEWHGVTLHGRWLWRWKDRIDRRFLRSLRA</sequence>
<dbReference type="PANTHER" id="PTHR42913">
    <property type="entry name" value="APOPTOSIS-INDUCING FACTOR 1"/>
    <property type="match status" value="1"/>
</dbReference>
<comment type="cofactor">
    <cofactor evidence="1">
        <name>FAD</name>
        <dbReference type="ChEBI" id="CHEBI:57692"/>
    </cofactor>
</comment>
<protein>
    <submittedName>
        <fullName evidence="6">FAD-dependent oxidoreductase</fullName>
    </submittedName>
</protein>
<evidence type="ECO:0000256" key="4">
    <source>
        <dbReference type="ARBA" id="ARBA00023002"/>
    </source>
</evidence>
<dbReference type="InterPro" id="IPR036188">
    <property type="entry name" value="FAD/NAD-bd_sf"/>
</dbReference>
<feature type="domain" description="FAD/NAD(P)-binding" evidence="5">
    <location>
        <begin position="9"/>
        <end position="291"/>
    </location>
</feature>
<dbReference type="Proteomes" id="UP001219349">
    <property type="component" value="Chromosome"/>
</dbReference>
<dbReference type="InterPro" id="IPR017584">
    <property type="entry name" value="Pyridine_nucleo_diS_OxRdtase_N"/>
</dbReference>
<gene>
    <name evidence="6" type="ORF">JHX87_10845</name>
</gene>
<evidence type="ECO:0000259" key="5">
    <source>
        <dbReference type="Pfam" id="PF07992"/>
    </source>
</evidence>
<dbReference type="RefSeq" id="WP_271884937.1">
    <property type="nucleotide sequence ID" value="NZ_CP067136.1"/>
</dbReference>
<evidence type="ECO:0000313" key="7">
    <source>
        <dbReference type="Proteomes" id="UP001219349"/>
    </source>
</evidence>
<accession>A0ABY7SGU0</accession>
<dbReference type="PANTHER" id="PTHR42913:SF9">
    <property type="entry name" value="SLR1591 PROTEIN"/>
    <property type="match status" value="1"/>
</dbReference>
<dbReference type="InterPro" id="IPR023753">
    <property type="entry name" value="FAD/NAD-binding_dom"/>
</dbReference>
<organism evidence="6 7">
    <name type="scientific">Paracoccus fistulariae</name>
    <dbReference type="NCBI Taxonomy" id="658446"/>
    <lineage>
        <taxon>Bacteria</taxon>
        <taxon>Pseudomonadati</taxon>
        <taxon>Pseudomonadota</taxon>
        <taxon>Alphaproteobacteria</taxon>
        <taxon>Rhodobacterales</taxon>
        <taxon>Paracoccaceae</taxon>
        <taxon>Paracoccus</taxon>
    </lineage>
</organism>
<keyword evidence="7" id="KW-1185">Reference proteome</keyword>
<keyword evidence="2" id="KW-0285">Flavoprotein</keyword>
<reference evidence="6 7" key="1">
    <citation type="submission" date="2021-01" db="EMBL/GenBank/DDBJ databases">
        <title>Biogeographic distribution of Paracoccus.</title>
        <authorList>
            <person name="Hollensteiner J."/>
            <person name="Leineberger J."/>
            <person name="Brinkhoff T."/>
            <person name="Daniel R."/>
        </authorList>
    </citation>
    <scope>NUCLEOTIDE SEQUENCE [LARGE SCALE GENOMIC DNA]</scope>
    <source>
        <strain evidence="6 7">KCTC 22803</strain>
    </source>
</reference>
<name>A0ABY7SGU0_9RHOB</name>
<dbReference type="NCBIfam" id="TIGR03169">
    <property type="entry name" value="Nterm_to_SelD"/>
    <property type="match status" value="1"/>
</dbReference>
<evidence type="ECO:0000256" key="1">
    <source>
        <dbReference type="ARBA" id="ARBA00001974"/>
    </source>
</evidence>
<evidence type="ECO:0000256" key="2">
    <source>
        <dbReference type="ARBA" id="ARBA00022630"/>
    </source>
</evidence>
<dbReference type="Pfam" id="PF07992">
    <property type="entry name" value="Pyr_redox_2"/>
    <property type="match status" value="1"/>
</dbReference>
<dbReference type="Gene3D" id="3.50.50.100">
    <property type="match status" value="1"/>
</dbReference>
<proteinExistence type="predicted"/>
<evidence type="ECO:0000256" key="3">
    <source>
        <dbReference type="ARBA" id="ARBA00022827"/>
    </source>
</evidence>
<dbReference type="SUPFAM" id="SSF51905">
    <property type="entry name" value="FAD/NAD(P)-binding domain"/>
    <property type="match status" value="1"/>
</dbReference>